<sequence length="340" mass="36932">MRASSPDRRRRRIVGIAAVFVVILLSGVTAAIVSPWPGVLLVRWMSAGGSEATHAQLDRHAPSGIVSILDQSYRDGDDDAQLDDYYPSESTSALPTVVWVHGGGWISGSRTDADGYYKLLANQGFTVISVDYSLGPDAYYPTAVNQLNDAYRFIVSNADRLHVDSNNLFLAGDSAGAQLSSQLATVMTSPDYASEMGVEPALRPEQIRGVVLDCGVFDLKPLLSQGKYFGWGVDKQSLWGYLGTRDFDGSTAVGQMSTLGHVTSDFPATFITGGNVDPLTASQSKPMAERLADLGVEVDALFYPEDHEPALDHEYQFDLDTVDGMIAFDRTVAFLRNYVR</sequence>
<organism evidence="3 4">
    <name type="scientific">Rhodococcus qingshengii</name>
    <dbReference type="NCBI Taxonomy" id="334542"/>
    <lineage>
        <taxon>Bacteria</taxon>
        <taxon>Bacillati</taxon>
        <taxon>Actinomycetota</taxon>
        <taxon>Actinomycetes</taxon>
        <taxon>Mycobacteriales</taxon>
        <taxon>Nocardiaceae</taxon>
        <taxon>Rhodococcus</taxon>
        <taxon>Rhodococcus erythropolis group</taxon>
    </lineage>
</organism>
<comment type="caution">
    <text evidence="3">The sequence shown here is derived from an EMBL/GenBank/DDBJ whole genome shotgun (WGS) entry which is preliminary data.</text>
</comment>
<reference evidence="3 4" key="1">
    <citation type="submission" date="2017-07" db="EMBL/GenBank/DDBJ databases">
        <title>Draft sequence of Rhodococcus enclensis 23b-28.</title>
        <authorList>
            <person name="Besaury L."/>
            <person name="Sancelme M."/>
            <person name="Amato P."/>
            <person name="Lallement A."/>
            <person name="Delort A.-M."/>
        </authorList>
    </citation>
    <scope>NUCLEOTIDE SEQUENCE [LARGE SCALE GENOMIC DNA]</scope>
    <source>
        <strain evidence="3 4">23b-28</strain>
    </source>
</reference>
<feature type="domain" description="BD-FAE-like" evidence="2">
    <location>
        <begin position="82"/>
        <end position="291"/>
    </location>
</feature>
<dbReference type="RefSeq" id="WP_099697476.1">
    <property type="nucleotide sequence ID" value="NZ_NOVD01000005.1"/>
</dbReference>
<name>A0A2A5JDC2_RHOSG</name>
<dbReference type="InterPro" id="IPR029058">
    <property type="entry name" value="AB_hydrolase_fold"/>
</dbReference>
<dbReference type="InterPro" id="IPR049492">
    <property type="entry name" value="BD-FAE-like_dom"/>
</dbReference>
<evidence type="ECO:0000259" key="2">
    <source>
        <dbReference type="Pfam" id="PF20434"/>
    </source>
</evidence>
<dbReference type="AlphaFoldDB" id="A0A2A5JDC2"/>
<keyword evidence="1" id="KW-0378">Hydrolase</keyword>
<dbReference type="Proteomes" id="UP000230886">
    <property type="component" value="Unassembled WGS sequence"/>
</dbReference>
<dbReference type="PANTHER" id="PTHR48081">
    <property type="entry name" value="AB HYDROLASE SUPERFAMILY PROTEIN C4A8.06C"/>
    <property type="match status" value="1"/>
</dbReference>
<dbReference type="SUPFAM" id="SSF53474">
    <property type="entry name" value="alpha/beta-Hydrolases"/>
    <property type="match status" value="1"/>
</dbReference>
<evidence type="ECO:0000313" key="3">
    <source>
        <dbReference type="EMBL" id="PCK27366.1"/>
    </source>
</evidence>
<evidence type="ECO:0000313" key="4">
    <source>
        <dbReference type="Proteomes" id="UP000230886"/>
    </source>
</evidence>
<dbReference type="GO" id="GO:0016787">
    <property type="term" value="F:hydrolase activity"/>
    <property type="evidence" value="ECO:0007669"/>
    <property type="project" value="UniProtKB-KW"/>
</dbReference>
<protein>
    <submittedName>
        <fullName evidence="3">Esterase</fullName>
    </submittedName>
</protein>
<proteinExistence type="predicted"/>
<dbReference type="Gene3D" id="3.40.50.1820">
    <property type="entry name" value="alpha/beta hydrolase"/>
    <property type="match status" value="1"/>
</dbReference>
<gene>
    <name evidence="3" type="ORF">CHR55_11430</name>
</gene>
<evidence type="ECO:0000256" key="1">
    <source>
        <dbReference type="ARBA" id="ARBA00022801"/>
    </source>
</evidence>
<accession>A0A2A5JDC2</accession>
<dbReference type="EMBL" id="NOVD01000005">
    <property type="protein sequence ID" value="PCK27366.1"/>
    <property type="molecule type" value="Genomic_DNA"/>
</dbReference>
<dbReference type="Pfam" id="PF20434">
    <property type="entry name" value="BD-FAE"/>
    <property type="match status" value="1"/>
</dbReference>
<dbReference type="InterPro" id="IPR050300">
    <property type="entry name" value="GDXG_lipolytic_enzyme"/>
</dbReference>